<evidence type="ECO:0000256" key="8">
    <source>
        <dbReference type="RuleBase" id="RU004506"/>
    </source>
</evidence>
<dbReference type="InterPro" id="IPR015422">
    <property type="entry name" value="PyrdxlP-dep_Trfase_small"/>
</dbReference>
<dbReference type="InterPro" id="IPR016454">
    <property type="entry name" value="Cysteine_dSase"/>
</dbReference>
<dbReference type="PIRSF" id="PIRSF005572">
    <property type="entry name" value="NifS"/>
    <property type="match status" value="1"/>
</dbReference>
<evidence type="ECO:0000256" key="7">
    <source>
        <dbReference type="RuleBase" id="RU004504"/>
    </source>
</evidence>
<evidence type="ECO:0000313" key="11">
    <source>
        <dbReference type="Proteomes" id="UP000034789"/>
    </source>
</evidence>
<feature type="domain" description="Aminotransferase class V" evidence="9">
    <location>
        <begin position="21"/>
        <end position="390"/>
    </location>
</feature>
<comment type="similarity">
    <text evidence="2 8">Belongs to the class-V pyridoxal-phosphate-dependent aminotransferase family. Csd subfamily.</text>
</comment>
<evidence type="ECO:0000313" key="10">
    <source>
        <dbReference type="EMBL" id="KKW47932.1"/>
    </source>
</evidence>
<evidence type="ECO:0000259" key="9">
    <source>
        <dbReference type="Pfam" id="PF00266"/>
    </source>
</evidence>
<dbReference type="PROSITE" id="PS00595">
    <property type="entry name" value="AA_TRANSFER_CLASS_5"/>
    <property type="match status" value="1"/>
</dbReference>
<name>A0A0G2B1Z5_9BACT</name>
<evidence type="ECO:0000256" key="3">
    <source>
        <dbReference type="ARBA" id="ARBA00012239"/>
    </source>
</evidence>
<dbReference type="InterPro" id="IPR015424">
    <property type="entry name" value="PyrdxlP-dep_Trfase"/>
</dbReference>
<dbReference type="Gene3D" id="3.40.640.10">
    <property type="entry name" value="Type I PLP-dependent aspartate aminotransferase-like (Major domain)"/>
    <property type="match status" value="1"/>
</dbReference>
<dbReference type="InterPro" id="IPR000192">
    <property type="entry name" value="Aminotrans_V_dom"/>
</dbReference>
<dbReference type="GO" id="GO:0006534">
    <property type="term" value="P:cysteine metabolic process"/>
    <property type="evidence" value="ECO:0007669"/>
    <property type="project" value="UniProtKB-UniRule"/>
</dbReference>
<evidence type="ECO:0000256" key="5">
    <source>
        <dbReference type="ARBA" id="ARBA00022898"/>
    </source>
</evidence>
<reference evidence="10 11" key="1">
    <citation type="journal article" date="2015" name="Nature">
        <title>rRNA introns, odd ribosomes, and small enigmatic genomes across a large radiation of phyla.</title>
        <authorList>
            <person name="Brown C.T."/>
            <person name="Hug L.A."/>
            <person name="Thomas B.C."/>
            <person name="Sharon I."/>
            <person name="Castelle C.J."/>
            <person name="Singh A."/>
            <person name="Wilkins M.J."/>
            <person name="Williams K.H."/>
            <person name="Banfield J.F."/>
        </authorList>
    </citation>
    <scope>NUCLEOTIDE SEQUENCE [LARGE SCALE GENOMIC DNA]</scope>
</reference>
<dbReference type="Gene3D" id="3.90.1150.10">
    <property type="entry name" value="Aspartate Aminotransferase, domain 1"/>
    <property type="match status" value="1"/>
</dbReference>
<dbReference type="CDD" id="cd06453">
    <property type="entry name" value="SufS_like"/>
    <property type="match status" value="1"/>
</dbReference>
<dbReference type="GO" id="GO:0031071">
    <property type="term" value="F:cysteine desulfurase activity"/>
    <property type="evidence" value="ECO:0007669"/>
    <property type="project" value="UniProtKB-UniRule"/>
</dbReference>
<dbReference type="PANTHER" id="PTHR43586:SF8">
    <property type="entry name" value="CYSTEINE DESULFURASE 1, CHLOROPLASTIC"/>
    <property type="match status" value="1"/>
</dbReference>
<sequence>MNVTSIREQFPLIRAKPKLAYFDNAATSQKHESVIQAMDIFYRSQNAPVHRSVYKLAEGATEAYENVRNHVREFLNAKHREEIIFTAGTTASINTVVSGLAEGFRKGDRILLTDMEHHSMIVPWQAAAARKGLRMDFAPLTHDGRLDMPAFKTLLAKRPKFVGITHVSNVLGTVNPVRAIVRLAHRIGAVVLVDATQAAAHMPLDVRKLDCDFLVFSGHKVYGPNGVGVLYGKRELLKQLPPFIYGGHMIERVGREGAIYAEPPAKFEGGTPPVPEVVGLGAALTFLQKLGWKSIRKHEHKLTTYALTALQSVSGLILLGPTQTKGRAPIFSFALPGVHPHDGSALLDREGIAVRGGHHCTQILHESYTLSGSMRVSLGIYNTKEEIDRLVVALAKVRTKLYG</sequence>
<dbReference type="InterPro" id="IPR015421">
    <property type="entry name" value="PyrdxlP-dep_Trfase_major"/>
</dbReference>
<dbReference type="PATRIC" id="fig|1618672.3.peg.62"/>
<accession>A0A0G2B1Z5</accession>
<dbReference type="PANTHER" id="PTHR43586">
    <property type="entry name" value="CYSTEINE DESULFURASE"/>
    <property type="match status" value="1"/>
</dbReference>
<dbReference type="GO" id="GO:0030170">
    <property type="term" value="F:pyridoxal phosphate binding"/>
    <property type="evidence" value="ECO:0007669"/>
    <property type="project" value="UniProtKB-UniRule"/>
</dbReference>
<comment type="function">
    <text evidence="8">Catalyzes the removal of elemental sulfur and selenium atoms from L-cysteine, L-cystine, L-selenocysteine, and L-selenocystine to produce L-alanine.</text>
</comment>
<comment type="catalytic activity">
    <reaction evidence="6 8">
        <text>(sulfur carrier)-H + L-cysteine = (sulfur carrier)-SH + L-alanine</text>
        <dbReference type="Rhea" id="RHEA:43892"/>
        <dbReference type="Rhea" id="RHEA-COMP:14737"/>
        <dbReference type="Rhea" id="RHEA-COMP:14739"/>
        <dbReference type="ChEBI" id="CHEBI:29917"/>
        <dbReference type="ChEBI" id="CHEBI:35235"/>
        <dbReference type="ChEBI" id="CHEBI:57972"/>
        <dbReference type="ChEBI" id="CHEBI:64428"/>
        <dbReference type="EC" id="2.8.1.7"/>
    </reaction>
</comment>
<comment type="caution">
    <text evidence="10">The sequence shown here is derived from an EMBL/GenBank/DDBJ whole genome shotgun (WGS) entry which is preliminary data.</text>
</comment>
<comment type="cofactor">
    <cofactor evidence="1 7">
        <name>pyridoxal 5'-phosphate</name>
        <dbReference type="ChEBI" id="CHEBI:597326"/>
    </cofactor>
</comment>
<evidence type="ECO:0000256" key="4">
    <source>
        <dbReference type="ARBA" id="ARBA00022679"/>
    </source>
</evidence>
<dbReference type="InterPro" id="IPR020578">
    <property type="entry name" value="Aminotrans_V_PyrdxlP_BS"/>
</dbReference>
<gene>
    <name evidence="10" type="ORF">UY98_C0002G0027</name>
</gene>
<proteinExistence type="inferred from homology"/>
<dbReference type="Pfam" id="PF00266">
    <property type="entry name" value="Aminotran_5"/>
    <property type="match status" value="1"/>
</dbReference>
<dbReference type="AlphaFoldDB" id="A0A0G2B1Z5"/>
<keyword evidence="4 8" id="KW-0808">Transferase</keyword>
<dbReference type="NCBIfam" id="TIGR01979">
    <property type="entry name" value="sufS"/>
    <property type="match status" value="1"/>
</dbReference>
<evidence type="ECO:0000256" key="2">
    <source>
        <dbReference type="ARBA" id="ARBA00010447"/>
    </source>
</evidence>
<organism evidence="10 11">
    <name type="scientific">Candidatus Kaiserbacteria bacterium GW2011_GWA2_58_9</name>
    <dbReference type="NCBI Taxonomy" id="1618672"/>
    <lineage>
        <taxon>Bacteria</taxon>
        <taxon>Candidatus Kaiseribacteriota</taxon>
    </lineage>
</organism>
<dbReference type="EC" id="2.8.1.7" evidence="3 8"/>
<evidence type="ECO:0000256" key="6">
    <source>
        <dbReference type="ARBA" id="ARBA00050776"/>
    </source>
</evidence>
<keyword evidence="5 8" id="KW-0663">Pyridoxal phosphate</keyword>
<dbReference type="InterPro" id="IPR010970">
    <property type="entry name" value="Cys_dSase_SufS"/>
</dbReference>
<dbReference type="Proteomes" id="UP000034789">
    <property type="component" value="Unassembled WGS sequence"/>
</dbReference>
<dbReference type="SUPFAM" id="SSF53383">
    <property type="entry name" value="PLP-dependent transferases"/>
    <property type="match status" value="1"/>
</dbReference>
<protein>
    <recommendedName>
        <fullName evidence="3 8">Cysteine desulfurase</fullName>
        <ecNumber evidence="3 8">2.8.1.7</ecNumber>
    </recommendedName>
</protein>
<dbReference type="EMBL" id="LCSD01000002">
    <property type="protein sequence ID" value="KKW47932.1"/>
    <property type="molecule type" value="Genomic_DNA"/>
</dbReference>
<evidence type="ECO:0000256" key="1">
    <source>
        <dbReference type="ARBA" id="ARBA00001933"/>
    </source>
</evidence>